<dbReference type="EMBL" id="JAPQKR010000013">
    <property type="protein sequence ID" value="KAJ5201688.1"/>
    <property type="molecule type" value="Genomic_DNA"/>
</dbReference>
<evidence type="ECO:0000313" key="2">
    <source>
        <dbReference type="Proteomes" id="UP001150904"/>
    </source>
</evidence>
<dbReference type="GeneID" id="83180714"/>
<dbReference type="Proteomes" id="UP001150904">
    <property type="component" value="Unassembled WGS sequence"/>
</dbReference>
<sequence length="136" mass="15177">MADEPLVTGPYQEDNFTKARGTACPRYCPGSTIQFGEYRQLWTYANPAIGDPYCVQLQDGLAETAVILSVTHTRLNMTARGNRCEDAARRKMLNREHQNCPGVVLHSGTRLVETTFNLLASLLSYGIILMRVVERA</sequence>
<organism evidence="1 2">
    <name type="scientific">Penicillium cinerascens</name>
    <dbReference type="NCBI Taxonomy" id="70096"/>
    <lineage>
        <taxon>Eukaryota</taxon>
        <taxon>Fungi</taxon>
        <taxon>Dikarya</taxon>
        <taxon>Ascomycota</taxon>
        <taxon>Pezizomycotina</taxon>
        <taxon>Eurotiomycetes</taxon>
        <taxon>Eurotiomycetidae</taxon>
        <taxon>Eurotiales</taxon>
        <taxon>Aspergillaceae</taxon>
        <taxon>Penicillium</taxon>
    </lineage>
</organism>
<evidence type="ECO:0000313" key="1">
    <source>
        <dbReference type="EMBL" id="KAJ5201688.1"/>
    </source>
</evidence>
<keyword evidence="2" id="KW-1185">Reference proteome</keyword>
<protein>
    <submittedName>
        <fullName evidence="1">Uncharacterized protein</fullName>
    </submittedName>
</protein>
<accession>A0A9W9MI32</accession>
<comment type="caution">
    <text evidence="1">The sequence shown here is derived from an EMBL/GenBank/DDBJ whole genome shotgun (WGS) entry which is preliminary data.</text>
</comment>
<dbReference type="AlphaFoldDB" id="A0A9W9MI32"/>
<reference evidence="1" key="2">
    <citation type="journal article" date="2023" name="IMA Fungus">
        <title>Comparative genomic study of the Penicillium genus elucidates a diverse pangenome and 15 lateral gene transfer events.</title>
        <authorList>
            <person name="Petersen C."/>
            <person name="Sorensen T."/>
            <person name="Nielsen M.R."/>
            <person name="Sondergaard T.E."/>
            <person name="Sorensen J.L."/>
            <person name="Fitzpatrick D.A."/>
            <person name="Frisvad J.C."/>
            <person name="Nielsen K.L."/>
        </authorList>
    </citation>
    <scope>NUCLEOTIDE SEQUENCE</scope>
    <source>
        <strain evidence="1">IBT 15544</strain>
    </source>
</reference>
<reference evidence="1" key="1">
    <citation type="submission" date="2022-12" db="EMBL/GenBank/DDBJ databases">
        <authorList>
            <person name="Petersen C."/>
        </authorList>
    </citation>
    <scope>NUCLEOTIDE SEQUENCE</scope>
    <source>
        <strain evidence="1">IBT 15544</strain>
    </source>
</reference>
<proteinExistence type="predicted"/>
<name>A0A9W9MI32_9EURO</name>
<dbReference type="RefSeq" id="XP_058307604.1">
    <property type="nucleotide sequence ID" value="XM_058453413.1"/>
</dbReference>
<gene>
    <name evidence="1" type="ORF">N7498_006351</name>
</gene>